<evidence type="ECO:0008006" key="4">
    <source>
        <dbReference type="Google" id="ProtNLM"/>
    </source>
</evidence>
<reference evidence="2 3" key="1">
    <citation type="submission" date="2023-05" db="EMBL/GenBank/DDBJ databases">
        <title>A new hyperthermophilic archaea 'Ignisphaera cupida' sp. nov. and description of the family 'Ignisphaeraceae' fam. nov.</title>
        <authorList>
            <person name="Podosokorskaya O.A."/>
            <person name="Elcheninov A.G."/>
            <person name="Klukina A."/>
            <person name="Merkel A.Y."/>
        </authorList>
    </citation>
    <scope>NUCLEOTIDE SEQUENCE [LARGE SCALE GENOMIC DNA]</scope>
    <source>
        <strain evidence="2 3">4213-co</strain>
    </source>
</reference>
<keyword evidence="1" id="KW-0472">Membrane</keyword>
<name>A0ABD4Z654_9CREN</name>
<accession>A0ABD4Z654</accession>
<dbReference type="RefSeq" id="WP_285273669.1">
    <property type="nucleotide sequence ID" value="NZ_JASNVW010000002.1"/>
</dbReference>
<evidence type="ECO:0000256" key="1">
    <source>
        <dbReference type="SAM" id="Phobius"/>
    </source>
</evidence>
<sequence length="267" mass="28770">MGVEHPYLAILATIAFMGVVISSIFLYVYVVDQVNKSPALGVYAEAYTVSDSVAEVLIKIRHERGNPVKIQQIIVYAGKNTITISGSEIGSNPSIGVEGCNGNVVIPGSICVIKFNVSLPSLNAMYQGLVFLSEGTYPIAFIPINKTTLAPPVITLTTTRTLTITRIVPPENIALNLNKSVYIGEAEIGFTKSVVELRVYARQTITITKTATLIITLYDVNGNIITQTSTTITPTTVAPGGKLIGEKIKIEKVPIDKLGWIDVDLVY</sequence>
<proteinExistence type="predicted"/>
<dbReference type="EMBL" id="JASNVW010000002">
    <property type="protein sequence ID" value="MDK6028694.1"/>
    <property type="molecule type" value="Genomic_DNA"/>
</dbReference>
<feature type="transmembrane region" description="Helical" evidence="1">
    <location>
        <begin position="7"/>
        <end position="30"/>
    </location>
</feature>
<evidence type="ECO:0000313" key="3">
    <source>
        <dbReference type="Proteomes" id="UP001529235"/>
    </source>
</evidence>
<keyword evidence="1" id="KW-0812">Transmembrane</keyword>
<comment type="caution">
    <text evidence="2">The sequence shown here is derived from an EMBL/GenBank/DDBJ whole genome shotgun (WGS) entry which is preliminary data.</text>
</comment>
<protein>
    <recommendedName>
        <fullName evidence="4">Archaeal Type IV pilin N-terminal domain-containing protein</fullName>
    </recommendedName>
</protein>
<evidence type="ECO:0000313" key="2">
    <source>
        <dbReference type="EMBL" id="MDK6028694.1"/>
    </source>
</evidence>
<gene>
    <name evidence="2" type="ORF">QPL79_04905</name>
</gene>
<keyword evidence="1" id="KW-1133">Transmembrane helix</keyword>
<dbReference type="Proteomes" id="UP001529235">
    <property type="component" value="Unassembled WGS sequence"/>
</dbReference>
<keyword evidence="3" id="KW-1185">Reference proteome</keyword>
<organism evidence="2 3">
    <name type="scientific">Ignisphaera cupida</name>
    <dbReference type="NCBI Taxonomy" id="3050454"/>
    <lineage>
        <taxon>Archaea</taxon>
        <taxon>Thermoproteota</taxon>
        <taxon>Thermoprotei</taxon>
        <taxon>Desulfurococcales</taxon>
        <taxon>Desulfurococcaceae</taxon>
        <taxon>Ignisphaera</taxon>
    </lineage>
</organism>
<dbReference type="AlphaFoldDB" id="A0ABD4Z654"/>